<organism evidence="1 2">
    <name type="scientific">Actinoallomurus iriomotensis</name>
    <dbReference type="NCBI Taxonomy" id="478107"/>
    <lineage>
        <taxon>Bacteria</taxon>
        <taxon>Bacillati</taxon>
        <taxon>Actinomycetota</taxon>
        <taxon>Actinomycetes</taxon>
        <taxon>Streptosporangiales</taxon>
        <taxon>Thermomonosporaceae</taxon>
        <taxon>Actinoallomurus</taxon>
    </lineage>
</organism>
<reference evidence="1" key="1">
    <citation type="submission" date="2023-03" db="EMBL/GenBank/DDBJ databases">
        <title>Actinoallomurus iriomotensis NBRC 103681.</title>
        <authorList>
            <person name="Ichikawa N."/>
            <person name="Sato H."/>
            <person name="Tonouchi N."/>
        </authorList>
    </citation>
    <scope>NUCLEOTIDE SEQUENCE</scope>
    <source>
        <strain evidence="1">NBRC 103681</strain>
    </source>
</reference>
<comment type="caution">
    <text evidence="1">The sequence shown here is derived from an EMBL/GenBank/DDBJ whole genome shotgun (WGS) entry which is preliminary data.</text>
</comment>
<protein>
    <submittedName>
        <fullName evidence="1">Uncharacterized protein</fullName>
    </submittedName>
</protein>
<dbReference type="Proteomes" id="UP001165135">
    <property type="component" value="Unassembled WGS sequence"/>
</dbReference>
<dbReference type="EMBL" id="BSTJ01000023">
    <property type="protein sequence ID" value="GLY81857.1"/>
    <property type="molecule type" value="Genomic_DNA"/>
</dbReference>
<dbReference type="AlphaFoldDB" id="A0A9W6RXD9"/>
<evidence type="ECO:0000313" key="1">
    <source>
        <dbReference type="EMBL" id="GLY81857.1"/>
    </source>
</evidence>
<gene>
    <name evidence="1" type="ORF">Airi01_101240</name>
</gene>
<proteinExistence type="predicted"/>
<dbReference type="RefSeq" id="WP_285636873.1">
    <property type="nucleotide sequence ID" value="NZ_BSTJ01000023.1"/>
</dbReference>
<name>A0A9W6RXD9_9ACTN</name>
<accession>A0A9W6RXD9</accession>
<sequence length="122" mass="13740">MSALQNPARALQAVLVACGRCRCAVIHALDAPVCAFEVRLDPEPLTEIEELQALMSGRMTYDLIRVGHHHEIAYRDQWRIRKRKYPVLVTHQCPGRIPATVATRITTSTTKGDRNAPQRPPF</sequence>
<evidence type="ECO:0000313" key="2">
    <source>
        <dbReference type="Proteomes" id="UP001165135"/>
    </source>
</evidence>